<evidence type="ECO:0000256" key="5">
    <source>
        <dbReference type="ARBA" id="ARBA00022833"/>
    </source>
</evidence>
<keyword evidence="4" id="KW-0863">Zinc-finger</keyword>
<gene>
    <name evidence="14" type="ORF">CLAFUR5_02616</name>
</gene>
<dbReference type="EMBL" id="CP090164">
    <property type="protein sequence ID" value="UJO14291.1"/>
    <property type="molecule type" value="Genomic_DNA"/>
</dbReference>
<keyword evidence="14" id="KW-0396">Initiation factor</keyword>
<reference evidence="14" key="1">
    <citation type="submission" date="2021-12" db="EMBL/GenBank/DDBJ databases">
        <authorList>
            <person name="Zaccaron A."/>
            <person name="Stergiopoulos I."/>
        </authorList>
    </citation>
    <scope>NUCLEOTIDE SEQUENCE</scope>
    <source>
        <strain evidence="14">Race5_Kim</strain>
    </source>
</reference>
<reference evidence="14" key="2">
    <citation type="journal article" date="2022" name="Microb. Genom.">
        <title>A chromosome-scale genome assembly of the tomato pathogen Cladosporium fulvum reveals a compartmentalized genome architecture and the presence of a dispensable chromosome.</title>
        <authorList>
            <person name="Zaccaron A.Z."/>
            <person name="Chen L.H."/>
            <person name="Samaras A."/>
            <person name="Stergiopoulos I."/>
        </authorList>
    </citation>
    <scope>NUCLEOTIDE SEQUENCE</scope>
    <source>
        <strain evidence="14">Race5_Kim</strain>
    </source>
</reference>
<dbReference type="GO" id="GO:0070860">
    <property type="term" value="C:RNA polymerase I core factor complex"/>
    <property type="evidence" value="ECO:0007669"/>
    <property type="project" value="InterPro"/>
</dbReference>
<feature type="domain" description="Rrn7/TAF1B C-terminal cyclin" evidence="13">
    <location>
        <begin position="244"/>
        <end position="411"/>
    </location>
</feature>
<feature type="domain" description="RRN7-type" evidence="11">
    <location>
        <begin position="7"/>
        <end position="39"/>
    </location>
</feature>
<dbReference type="PANTHER" id="PTHR31576">
    <property type="entry name" value="TATA BOX-BINDING PROTEIN-ASSOCIATED FACTOR RNA POLYMERASE I SUBUNIT B"/>
    <property type="match status" value="1"/>
</dbReference>
<protein>
    <submittedName>
        <fullName evidence="14">RNA polymerase I-specific transcription initiation factor rrn7</fullName>
    </submittedName>
</protein>
<organism evidence="14 15">
    <name type="scientific">Passalora fulva</name>
    <name type="common">Tomato leaf mold</name>
    <name type="synonym">Cladosporium fulvum</name>
    <dbReference type="NCBI Taxonomy" id="5499"/>
    <lineage>
        <taxon>Eukaryota</taxon>
        <taxon>Fungi</taxon>
        <taxon>Dikarya</taxon>
        <taxon>Ascomycota</taxon>
        <taxon>Pezizomycotina</taxon>
        <taxon>Dothideomycetes</taxon>
        <taxon>Dothideomycetidae</taxon>
        <taxon>Mycosphaerellales</taxon>
        <taxon>Mycosphaerellaceae</taxon>
        <taxon>Fulvia</taxon>
    </lineage>
</organism>
<dbReference type="KEGG" id="ffu:CLAFUR5_02616"/>
<feature type="region of interest" description="Disordered" evidence="10">
    <location>
        <begin position="141"/>
        <end position="173"/>
    </location>
</feature>
<dbReference type="PANTHER" id="PTHR31576:SF2">
    <property type="entry name" value="TATA BOX-BINDING PROTEIN-ASSOCIATED FACTOR RNA POLYMERASE I SUBUNIT B"/>
    <property type="match status" value="1"/>
</dbReference>
<evidence type="ECO:0000313" key="15">
    <source>
        <dbReference type="Proteomes" id="UP000756132"/>
    </source>
</evidence>
<dbReference type="GO" id="GO:0008270">
    <property type="term" value="F:zinc ion binding"/>
    <property type="evidence" value="ECO:0007669"/>
    <property type="project" value="UniProtKB-KW"/>
</dbReference>
<keyword evidence="3" id="KW-0479">Metal-binding</keyword>
<dbReference type="InterPro" id="IPR021752">
    <property type="entry name" value="TF_Rrn7_Zf"/>
</dbReference>
<dbReference type="InterPro" id="IPR048538">
    <property type="entry name" value="Rrn7_cyclin_C"/>
</dbReference>
<dbReference type="Pfam" id="PF20645">
    <property type="entry name" value="Rrn7_cyclin_C"/>
    <property type="match status" value="1"/>
</dbReference>
<feature type="domain" description="Rrn7/TAF1B N-terminal cyclin" evidence="12">
    <location>
        <begin position="88"/>
        <end position="220"/>
    </location>
</feature>
<evidence type="ECO:0000259" key="13">
    <source>
        <dbReference type="Pfam" id="PF20645"/>
    </source>
</evidence>
<proteinExistence type="inferred from homology"/>
<evidence type="ECO:0000259" key="11">
    <source>
        <dbReference type="Pfam" id="PF11781"/>
    </source>
</evidence>
<feature type="compositionally biased region" description="Polar residues" evidence="10">
    <location>
        <begin position="141"/>
        <end position="152"/>
    </location>
</feature>
<dbReference type="GO" id="GO:0001164">
    <property type="term" value="F:RNA polymerase I core promoter sequence-specific DNA binding"/>
    <property type="evidence" value="ECO:0007669"/>
    <property type="project" value="InterPro"/>
</dbReference>
<evidence type="ECO:0000256" key="4">
    <source>
        <dbReference type="ARBA" id="ARBA00022771"/>
    </source>
</evidence>
<dbReference type="InterPro" id="IPR048540">
    <property type="entry name" value="Rrn7_cyclin_N"/>
</dbReference>
<dbReference type="OrthoDB" id="428577at2759"/>
<dbReference type="GO" id="GO:0003743">
    <property type="term" value="F:translation initiation factor activity"/>
    <property type="evidence" value="ECO:0007669"/>
    <property type="project" value="UniProtKB-KW"/>
</dbReference>
<evidence type="ECO:0000256" key="6">
    <source>
        <dbReference type="ARBA" id="ARBA00023015"/>
    </source>
</evidence>
<sequence>MSQRRNKGQHCLQDDCGSRRFHVGEDGFTYCDQGHQQSELGTVVAEDTGELVTRGKTSRKKESDAESVTSKATGFSGARAYEHYLLCIQLVLRKQLKWLIEVQKLPQELETLVKDLWALRLQKLQDKVSYDYETDTEAASSRMMFSSQSEGESGTDVAASTSQRTRTTSRKKSHGPTLTELLCLIHTGIMLLRIPLTIADLHQWVSRDRLLFYRAAKELPLSMRDRLPGQLQEQLEPQQLIEPAALHRGVLTLLTALDTDFGMLAPPLNHALILFRWVKKLCLPLEIYLATQRLARLLHTDFCYTLDAKAWTNMSLRFPEIRLMALVVITTKLLFPFDDRKRYARSPSDLSALSMDWKLWAESQQHGDVSDYDLGRENFLSFEEAFTMTESKGLDLAEDRLDQYLDWFEDNIASEEVRERGRAGREADFRRALFRMFPTRPTHGGPRAEPDIRAHGSSSAAKLAQSQGALRPKRIVADEASDDIPRAGSAYPHYRSEEELSGTTKRFYEKASQLVGYSLHGMVRAVFFMERRLARHENDLTKSQKQDNSSTSTKT</sequence>
<keyword evidence="7" id="KW-0238">DNA-binding</keyword>
<keyword evidence="14" id="KW-0648">Protein biosynthesis</keyword>
<evidence type="ECO:0000256" key="10">
    <source>
        <dbReference type="SAM" id="MobiDB-lite"/>
    </source>
</evidence>
<dbReference type="Pfam" id="PF20644">
    <property type="entry name" value="Rrn7_cyclin_N"/>
    <property type="match status" value="1"/>
</dbReference>
<dbReference type="InterPro" id="IPR033599">
    <property type="entry name" value="TAF1B/Rrn7"/>
</dbReference>
<evidence type="ECO:0000256" key="7">
    <source>
        <dbReference type="ARBA" id="ARBA00023125"/>
    </source>
</evidence>
<comment type="subcellular location">
    <subcellularLocation>
        <location evidence="1">Nucleus</location>
        <location evidence="1">Nucleolus</location>
    </subcellularLocation>
</comment>
<keyword evidence="6" id="KW-0805">Transcription regulation</keyword>
<dbReference type="Proteomes" id="UP000756132">
    <property type="component" value="Chromosome 2"/>
</dbReference>
<comment type="similarity">
    <text evidence="2">Belongs to the RRN7/TAF1B family.</text>
</comment>
<keyword evidence="9" id="KW-0539">Nucleus</keyword>
<evidence type="ECO:0000256" key="9">
    <source>
        <dbReference type="ARBA" id="ARBA00023242"/>
    </source>
</evidence>
<dbReference type="GeneID" id="71982494"/>
<evidence type="ECO:0000256" key="2">
    <source>
        <dbReference type="ARBA" id="ARBA00006899"/>
    </source>
</evidence>
<keyword evidence="5" id="KW-0862">Zinc</keyword>
<dbReference type="RefSeq" id="XP_047758657.1">
    <property type="nucleotide sequence ID" value="XM_047901764.1"/>
</dbReference>
<dbReference type="GO" id="GO:0042790">
    <property type="term" value="P:nucleolar large rRNA transcription by RNA polymerase I"/>
    <property type="evidence" value="ECO:0007669"/>
    <property type="project" value="TreeGrafter"/>
</dbReference>
<evidence type="ECO:0000256" key="3">
    <source>
        <dbReference type="ARBA" id="ARBA00022723"/>
    </source>
</evidence>
<evidence type="ECO:0000256" key="1">
    <source>
        <dbReference type="ARBA" id="ARBA00004604"/>
    </source>
</evidence>
<evidence type="ECO:0000256" key="8">
    <source>
        <dbReference type="ARBA" id="ARBA00023163"/>
    </source>
</evidence>
<accession>A0A9Q8LBF6</accession>
<evidence type="ECO:0000313" key="14">
    <source>
        <dbReference type="EMBL" id="UJO14291.1"/>
    </source>
</evidence>
<feature type="region of interest" description="Disordered" evidence="10">
    <location>
        <begin position="440"/>
        <end position="459"/>
    </location>
</feature>
<dbReference type="Pfam" id="PF11781">
    <property type="entry name" value="Zn_ribbon_RRN7"/>
    <property type="match status" value="1"/>
</dbReference>
<evidence type="ECO:0000259" key="12">
    <source>
        <dbReference type="Pfam" id="PF20644"/>
    </source>
</evidence>
<name>A0A9Q8LBF6_PASFU</name>
<keyword evidence="8" id="KW-0804">Transcription</keyword>
<dbReference type="AlphaFoldDB" id="A0A9Q8LBF6"/>
<keyword evidence="15" id="KW-1185">Reference proteome</keyword>